<dbReference type="SUPFAM" id="SSF55729">
    <property type="entry name" value="Acyl-CoA N-acyltransferases (Nat)"/>
    <property type="match status" value="1"/>
</dbReference>
<feature type="region of interest" description="Disordered" evidence="3">
    <location>
        <begin position="85"/>
        <end position="121"/>
    </location>
</feature>
<evidence type="ECO:0000256" key="2">
    <source>
        <dbReference type="ARBA" id="ARBA00023315"/>
    </source>
</evidence>
<dbReference type="Gene3D" id="3.40.630.30">
    <property type="match status" value="1"/>
</dbReference>
<dbReference type="GO" id="GO:0016746">
    <property type="term" value="F:acyltransferase activity"/>
    <property type="evidence" value="ECO:0007669"/>
    <property type="project" value="UniProtKB-KW"/>
</dbReference>
<comment type="caution">
    <text evidence="5">The sequence shown here is derived from an EMBL/GenBank/DDBJ whole genome shotgun (WGS) entry which is preliminary data.</text>
</comment>
<evidence type="ECO:0000259" key="4">
    <source>
        <dbReference type="PROSITE" id="PS51186"/>
    </source>
</evidence>
<sequence>MTRADGAPVRIREMDEGDAEAVAAVRVLGWRVAYDGLMPRAYLAGLSIPEQAAAQRARLRRRPPAVRDLVAERAGTVVGWACVGPAPAATTPPDRNAAPRPEPDTTAHPAPDGPGPEPAPVGELFALYVTPQLIGTGIGHALMTAALKHAREAGFGELRLWVVRGNTRAQRFYTRAGFTPDGTEQTDEVDGVPVPELRYRRTLG</sequence>
<dbReference type="InterPro" id="IPR016181">
    <property type="entry name" value="Acyl_CoA_acyltransferase"/>
</dbReference>
<dbReference type="CDD" id="cd04301">
    <property type="entry name" value="NAT_SF"/>
    <property type="match status" value="1"/>
</dbReference>
<evidence type="ECO:0000256" key="3">
    <source>
        <dbReference type="SAM" id="MobiDB-lite"/>
    </source>
</evidence>
<proteinExistence type="predicted"/>
<dbReference type="EMBL" id="JBHSPW010000019">
    <property type="protein sequence ID" value="MFC5897122.1"/>
    <property type="molecule type" value="Genomic_DNA"/>
</dbReference>
<dbReference type="EC" id="2.3.-.-" evidence="5"/>
<evidence type="ECO:0000313" key="5">
    <source>
        <dbReference type="EMBL" id="MFC5897122.1"/>
    </source>
</evidence>
<dbReference type="RefSeq" id="WP_345076895.1">
    <property type="nucleotide sequence ID" value="NZ_BAAAWG010000001.1"/>
</dbReference>
<name>A0ABW1FRR5_9ACTN</name>
<organism evidence="5 6">
    <name type="scientific">Streptomyces ramulosus</name>
    <dbReference type="NCBI Taxonomy" id="47762"/>
    <lineage>
        <taxon>Bacteria</taxon>
        <taxon>Bacillati</taxon>
        <taxon>Actinomycetota</taxon>
        <taxon>Actinomycetes</taxon>
        <taxon>Kitasatosporales</taxon>
        <taxon>Streptomycetaceae</taxon>
        <taxon>Streptomyces</taxon>
    </lineage>
</organism>
<evidence type="ECO:0000256" key="1">
    <source>
        <dbReference type="ARBA" id="ARBA00022679"/>
    </source>
</evidence>
<protein>
    <submittedName>
        <fullName evidence="5">GNAT family N-acetyltransferase</fullName>
        <ecNumber evidence="5">2.3.-.-</ecNumber>
    </submittedName>
</protein>
<dbReference type="PROSITE" id="PS51186">
    <property type="entry name" value="GNAT"/>
    <property type="match status" value="1"/>
</dbReference>
<evidence type="ECO:0000313" key="6">
    <source>
        <dbReference type="Proteomes" id="UP001596241"/>
    </source>
</evidence>
<accession>A0ABW1FRR5</accession>
<keyword evidence="1 5" id="KW-0808">Transferase</keyword>
<dbReference type="PANTHER" id="PTHR43877:SF2">
    <property type="entry name" value="AMINOALKYLPHOSPHONATE N-ACETYLTRANSFERASE-RELATED"/>
    <property type="match status" value="1"/>
</dbReference>
<gene>
    <name evidence="5" type="ORF">ACFP3M_30400</name>
</gene>
<keyword evidence="2 5" id="KW-0012">Acyltransferase</keyword>
<reference evidence="6" key="1">
    <citation type="journal article" date="2019" name="Int. J. Syst. Evol. Microbiol.">
        <title>The Global Catalogue of Microorganisms (GCM) 10K type strain sequencing project: providing services to taxonomists for standard genome sequencing and annotation.</title>
        <authorList>
            <consortium name="The Broad Institute Genomics Platform"/>
            <consortium name="The Broad Institute Genome Sequencing Center for Infectious Disease"/>
            <person name="Wu L."/>
            <person name="Ma J."/>
        </authorList>
    </citation>
    <scope>NUCLEOTIDE SEQUENCE [LARGE SCALE GENOMIC DNA]</scope>
    <source>
        <strain evidence="6">CGMCC 1.15809</strain>
    </source>
</reference>
<dbReference type="Pfam" id="PF00583">
    <property type="entry name" value="Acetyltransf_1"/>
    <property type="match status" value="1"/>
</dbReference>
<keyword evidence="6" id="KW-1185">Reference proteome</keyword>
<dbReference type="InterPro" id="IPR050832">
    <property type="entry name" value="Bact_Acetyltransf"/>
</dbReference>
<dbReference type="InterPro" id="IPR000182">
    <property type="entry name" value="GNAT_dom"/>
</dbReference>
<dbReference type="PANTHER" id="PTHR43877">
    <property type="entry name" value="AMINOALKYLPHOSPHONATE N-ACETYLTRANSFERASE-RELATED-RELATED"/>
    <property type="match status" value="1"/>
</dbReference>
<feature type="domain" description="N-acetyltransferase" evidence="4">
    <location>
        <begin position="9"/>
        <end position="204"/>
    </location>
</feature>
<dbReference type="Proteomes" id="UP001596241">
    <property type="component" value="Unassembled WGS sequence"/>
</dbReference>